<dbReference type="Proteomes" id="UP000241203">
    <property type="component" value="Unassembled WGS sequence"/>
</dbReference>
<evidence type="ECO:0000313" key="2">
    <source>
        <dbReference type="EMBL" id="PSL37345.1"/>
    </source>
</evidence>
<organism evidence="2 4">
    <name type="scientific">Labedella gwakjiensis</name>
    <dbReference type="NCBI Taxonomy" id="390269"/>
    <lineage>
        <taxon>Bacteria</taxon>
        <taxon>Bacillati</taxon>
        <taxon>Actinomycetota</taxon>
        <taxon>Actinomycetes</taxon>
        <taxon>Micrococcales</taxon>
        <taxon>Microbacteriaceae</taxon>
        <taxon>Labedella</taxon>
    </lineage>
</organism>
<accession>A0A2P8GTS0</accession>
<name>A0A2P8GTS0_9MICO</name>
<evidence type="ECO:0000313" key="4">
    <source>
        <dbReference type="Proteomes" id="UP000241203"/>
    </source>
</evidence>
<proteinExistence type="predicted"/>
<dbReference type="GO" id="GO:0004029">
    <property type="term" value="F:aldehyde dehydrogenase (NAD+) activity"/>
    <property type="evidence" value="ECO:0007669"/>
    <property type="project" value="TreeGrafter"/>
</dbReference>
<dbReference type="OrthoDB" id="9808276at2"/>
<dbReference type="InterPro" id="IPR028939">
    <property type="entry name" value="P5C_Rdtase_cat_N"/>
</dbReference>
<comment type="caution">
    <text evidence="2">The sequence shown here is derived from an EMBL/GenBank/DDBJ whole genome shotgun (WGS) entry which is preliminary data.</text>
</comment>
<dbReference type="EMBL" id="RZGY01000002">
    <property type="protein sequence ID" value="RUQ84667.1"/>
    <property type="molecule type" value="Genomic_DNA"/>
</dbReference>
<dbReference type="PANTHER" id="PTHR48079">
    <property type="entry name" value="PROTEIN YEEZ"/>
    <property type="match status" value="1"/>
</dbReference>
<gene>
    <name evidence="2" type="ORF">CLV49_0952</name>
    <name evidence="3" type="ORF">ELQ93_13790</name>
</gene>
<dbReference type="InterPro" id="IPR036291">
    <property type="entry name" value="NAD(P)-bd_dom_sf"/>
</dbReference>
<evidence type="ECO:0000313" key="3">
    <source>
        <dbReference type="EMBL" id="RUQ84667.1"/>
    </source>
</evidence>
<keyword evidence="5" id="KW-1185">Reference proteome</keyword>
<dbReference type="GO" id="GO:0005737">
    <property type="term" value="C:cytoplasm"/>
    <property type="evidence" value="ECO:0007669"/>
    <property type="project" value="TreeGrafter"/>
</dbReference>
<reference evidence="3 5" key="2">
    <citation type="submission" date="2018-12" db="EMBL/GenBank/DDBJ databases">
        <authorList>
            <person name="hu s."/>
            <person name="Xu Y."/>
            <person name="Xu B."/>
            <person name="Li F."/>
        </authorList>
    </citation>
    <scope>NUCLEOTIDE SEQUENCE [LARGE SCALE GENOMIC DNA]</scope>
    <source>
        <strain evidence="3 5">KSW2-17</strain>
    </source>
</reference>
<dbReference type="PANTHER" id="PTHR48079:SF6">
    <property type="entry name" value="NAD(P)-BINDING DOMAIN-CONTAINING PROTEIN-RELATED"/>
    <property type="match status" value="1"/>
</dbReference>
<dbReference type="Pfam" id="PF03807">
    <property type="entry name" value="F420_oxidored"/>
    <property type="match status" value="1"/>
</dbReference>
<sequence>MSLEAERKARPASIRVWHSRSVITPPADAPGTTIIAGCGKLGTALGERLVAAGGRVVALRRDVSSLPNAFTSISVDLTAPIDEPLTAADALVITLTPSAVDGDYSSALAGLAAALPTPPGRTVFVSTTGVFDGWSGRQPITEDDIPTGETERSQMLLDAETAAVEQFDAIILRPVGIYGPGRDFLIRQTLSAPTIDAGRITNRIHESDLARALETLLTMAEPPRVLHAVDEEPVALREVVDHIASLLGVTAPSGDGDGGRLHGNVFDGAALHALLGHLDYPDYRAGYDELVADYQRGA</sequence>
<feature type="domain" description="Pyrroline-5-carboxylate reductase catalytic N-terminal" evidence="1">
    <location>
        <begin position="34"/>
        <end position="101"/>
    </location>
</feature>
<dbReference type="SUPFAM" id="SSF51735">
    <property type="entry name" value="NAD(P)-binding Rossmann-fold domains"/>
    <property type="match status" value="1"/>
</dbReference>
<reference evidence="2 4" key="1">
    <citation type="submission" date="2018-03" db="EMBL/GenBank/DDBJ databases">
        <title>Genomic Encyclopedia of Archaeal and Bacterial Type Strains, Phase II (KMG-II): from individual species to whole genera.</title>
        <authorList>
            <person name="Goeker M."/>
        </authorList>
    </citation>
    <scope>NUCLEOTIDE SEQUENCE [LARGE SCALE GENOMIC DNA]</scope>
    <source>
        <strain evidence="2 4">DSM 21548</strain>
    </source>
</reference>
<dbReference type="EMBL" id="PYAU01000001">
    <property type="protein sequence ID" value="PSL37345.1"/>
    <property type="molecule type" value="Genomic_DNA"/>
</dbReference>
<dbReference type="Proteomes" id="UP000268291">
    <property type="component" value="Unassembled WGS sequence"/>
</dbReference>
<dbReference type="AlphaFoldDB" id="A0A2P8GTS0"/>
<evidence type="ECO:0000313" key="5">
    <source>
        <dbReference type="Proteomes" id="UP000268291"/>
    </source>
</evidence>
<dbReference type="Gene3D" id="3.40.50.720">
    <property type="entry name" value="NAD(P)-binding Rossmann-like Domain"/>
    <property type="match status" value="1"/>
</dbReference>
<evidence type="ECO:0000259" key="1">
    <source>
        <dbReference type="Pfam" id="PF03807"/>
    </source>
</evidence>
<protein>
    <submittedName>
        <fullName evidence="2">Nucleoside-diphosphate-sugar epimerase</fullName>
    </submittedName>
    <submittedName>
        <fullName evidence="3">SDR family NAD(P)-dependent oxidoreductase</fullName>
    </submittedName>
</protein>
<dbReference type="InterPro" id="IPR051783">
    <property type="entry name" value="NAD(P)-dependent_oxidoreduct"/>
</dbReference>